<dbReference type="Proteomes" id="UP001153069">
    <property type="component" value="Unassembled WGS sequence"/>
</dbReference>
<dbReference type="PROSITE" id="PS50966">
    <property type="entry name" value="ZF_SWIM"/>
    <property type="match status" value="1"/>
</dbReference>
<dbReference type="GO" id="GO:0008270">
    <property type="term" value="F:zinc ion binding"/>
    <property type="evidence" value="ECO:0007669"/>
    <property type="project" value="UniProtKB-KW"/>
</dbReference>
<name>A0A9N8EKQ5_9STRA</name>
<keyword evidence="1" id="KW-0863">Zinc-finger</keyword>
<evidence type="ECO:0000256" key="1">
    <source>
        <dbReference type="PROSITE-ProRule" id="PRU00325"/>
    </source>
</evidence>
<feature type="domain" description="SWIM-type" evidence="2">
    <location>
        <begin position="56"/>
        <end position="93"/>
    </location>
</feature>
<dbReference type="AlphaFoldDB" id="A0A9N8EKQ5"/>
<organism evidence="3 4">
    <name type="scientific">Seminavis robusta</name>
    <dbReference type="NCBI Taxonomy" id="568900"/>
    <lineage>
        <taxon>Eukaryota</taxon>
        <taxon>Sar</taxon>
        <taxon>Stramenopiles</taxon>
        <taxon>Ochrophyta</taxon>
        <taxon>Bacillariophyta</taxon>
        <taxon>Bacillariophyceae</taxon>
        <taxon>Bacillariophycidae</taxon>
        <taxon>Naviculales</taxon>
        <taxon>Naviculaceae</taxon>
        <taxon>Seminavis</taxon>
    </lineage>
</organism>
<proteinExistence type="predicted"/>
<evidence type="ECO:0000313" key="4">
    <source>
        <dbReference type="Proteomes" id="UP001153069"/>
    </source>
</evidence>
<gene>
    <name evidence="3" type="ORF">SEMRO_1368_G266800.1</name>
</gene>
<dbReference type="OrthoDB" id="10502702at2759"/>
<comment type="caution">
    <text evidence="3">The sequence shown here is derived from an EMBL/GenBank/DDBJ whole genome shotgun (WGS) entry which is preliminary data.</text>
</comment>
<dbReference type="EMBL" id="CAICTM010001366">
    <property type="protein sequence ID" value="CAB9523026.1"/>
    <property type="molecule type" value="Genomic_DNA"/>
</dbReference>
<accession>A0A9N8EKQ5</accession>
<keyword evidence="1" id="KW-0479">Metal-binding</keyword>
<keyword evidence="4" id="KW-1185">Reference proteome</keyword>
<evidence type="ECO:0000313" key="3">
    <source>
        <dbReference type="EMBL" id="CAB9523026.1"/>
    </source>
</evidence>
<protein>
    <recommendedName>
        <fullName evidence="2">SWIM-type domain-containing protein</fullName>
    </recommendedName>
</protein>
<reference evidence="3" key="1">
    <citation type="submission" date="2020-06" db="EMBL/GenBank/DDBJ databases">
        <authorList>
            <consortium name="Plant Systems Biology data submission"/>
        </authorList>
    </citation>
    <scope>NUCLEOTIDE SEQUENCE</scope>
    <source>
        <strain evidence="3">D6</strain>
    </source>
</reference>
<dbReference type="PROSITE" id="PS51257">
    <property type="entry name" value="PROKAR_LIPOPROTEIN"/>
    <property type="match status" value="1"/>
</dbReference>
<sequence length="239" mass="26531">MASIRLTNNTIRSYLGGGRFHGSQAIVAISCRSVQNDDSMACVDAYVPSSTGERTYNVSVRVRRDGSEIQSTSCTCPKGGPCKHIHRVLYRIRSSRRDPIPGPSAETLVREAQRRKYGVQVDYGTVFLAMACQSEIDSGSDFGEPTPEKSNVDQKILGVFLSKRKANQCAREYLLGVEAKMENDSDDADSDSEETFWYDGSDDVDFELENMFPKVWVERRIVEDATLPFARSSNSGSCP</sequence>
<dbReference type="Pfam" id="PF04434">
    <property type="entry name" value="SWIM"/>
    <property type="match status" value="1"/>
</dbReference>
<dbReference type="InterPro" id="IPR007527">
    <property type="entry name" value="Znf_SWIM"/>
</dbReference>
<keyword evidence="1" id="KW-0862">Zinc</keyword>
<evidence type="ECO:0000259" key="2">
    <source>
        <dbReference type="PROSITE" id="PS50966"/>
    </source>
</evidence>